<comment type="caution">
    <text evidence="2">The sequence shown here is derived from an EMBL/GenBank/DDBJ whole genome shotgun (WGS) entry which is preliminary data.</text>
</comment>
<proteinExistence type="predicted"/>
<protein>
    <recommendedName>
        <fullName evidence="4">No apical meristem-associated C-terminal domain-containing protein</fullName>
    </recommendedName>
</protein>
<evidence type="ECO:0000313" key="2">
    <source>
        <dbReference type="EMBL" id="KAG2248893.1"/>
    </source>
</evidence>
<organism evidence="2 3">
    <name type="scientific">Brassica carinata</name>
    <name type="common">Ethiopian mustard</name>
    <name type="synonym">Abyssinian cabbage</name>
    <dbReference type="NCBI Taxonomy" id="52824"/>
    <lineage>
        <taxon>Eukaryota</taxon>
        <taxon>Viridiplantae</taxon>
        <taxon>Streptophyta</taxon>
        <taxon>Embryophyta</taxon>
        <taxon>Tracheophyta</taxon>
        <taxon>Spermatophyta</taxon>
        <taxon>Magnoliopsida</taxon>
        <taxon>eudicotyledons</taxon>
        <taxon>Gunneridae</taxon>
        <taxon>Pentapetalae</taxon>
        <taxon>rosids</taxon>
        <taxon>malvids</taxon>
        <taxon>Brassicales</taxon>
        <taxon>Brassicaceae</taxon>
        <taxon>Brassiceae</taxon>
        <taxon>Brassica</taxon>
    </lineage>
</organism>
<feature type="region of interest" description="Disordered" evidence="1">
    <location>
        <begin position="34"/>
        <end position="78"/>
    </location>
</feature>
<name>A0A8X7PDI3_BRACI</name>
<dbReference type="Proteomes" id="UP000886595">
    <property type="component" value="Unassembled WGS sequence"/>
</dbReference>
<dbReference type="OrthoDB" id="10440911at2759"/>
<reference evidence="2 3" key="1">
    <citation type="submission" date="2020-02" db="EMBL/GenBank/DDBJ databases">
        <authorList>
            <person name="Ma Q."/>
            <person name="Huang Y."/>
            <person name="Song X."/>
            <person name="Pei D."/>
        </authorList>
    </citation>
    <scope>NUCLEOTIDE SEQUENCE [LARGE SCALE GENOMIC DNA]</scope>
    <source>
        <strain evidence="2">Sxm20200214</strain>
        <tissue evidence="2">Leaf</tissue>
    </source>
</reference>
<keyword evidence="3" id="KW-1185">Reference proteome</keyword>
<dbReference type="EMBL" id="JAAMPC010000017">
    <property type="protein sequence ID" value="KAG2248893.1"/>
    <property type="molecule type" value="Genomic_DNA"/>
</dbReference>
<feature type="compositionally biased region" description="Basic and acidic residues" evidence="1">
    <location>
        <begin position="38"/>
        <end position="48"/>
    </location>
</feature>
<accession>A0A8X7PDI3</accession>
<dbReference type="AlphaFoldDB" id="A0A8X7PDI3"/>
<sequence>MDFNPFEDSSNFVELLNSQQKVIFGNLSDTVSLSSSEVPKKAKNESSSKRRKCGDGSHSASSQVNENDEGTNHSIGVKVAKARGKRPVVEGKELSDFQSMWSLKKADLQLKERLSKMRMLESLVAKQSPLADYYEALKKKLIAELIPS</sequence>
<gene>
    <name evidence="2" type="ORF">Bca52824_088521</name>
</gene>
<evidence type="ECO:0008006" key="4">
    <source>
        <dbReference type="Google" id="ProtNLM"/>
    </source>
</evidence>
<evidence type="ECO:0000256" key="1">
    <source>
        <dbReference type="SAM" id="MobiDB-lite"/>
    </source>
</evidence>
<evidence type="ECO:0000313" key="3">
    <source>
        <dbReference type="Proteomes" id="UP000886595"/>
    </source>
</evidence>